<evidence type="ECO:0000256" key="6">
    <source>
        <dbReference type="ARBA" id="ARBA00023125"/>
    </source>
</evidence>
<feature type="domain" description="H15" evidence="13">
    <location>
        <begin position="100"/>
        <end position="168"/>
    </location>
</feature>
<feature type="domain" description="Myb-like" evidence="11">
    <location>
        <begin position="1"/>
        <end position="58"/>
    </location>
</feature>
<keyword evidence="6" id="KW-0238">DNA-binding</keyword>
<dbReference type="PROSITE" id="PS50090">
    <property type="entry name" value="MYB_LIKE"/>
    <property type="match status" value="1"/>
</dbReference>
<dbReference type="Gene3D" id="1.10.10.60">
    <property type="entry name" value="Homeodomain-like"/>
    <property type="match status" value="1"/>
</dbReference>
<dbReference type="Gene3D" id="1.10.10.10">
    <property type="entry name" value="Winged helix-like DNA-binding domain superfamily/Winged helix DNA-binding domain"/>
    <property type="match status" value="1"/>
</dbReference>
<evidence type="ECO:0000256" key="8">
    <source>
        <dbReference type="ARBA" id="ARBA00023242"/>
    </source>
</evidence>
<proteinExistence type="predicted"/>
<dbReference type="PROSITE" id="PS51504">
    <property type="entry name" value="H15"/>
    <property type="match status" value="1"/>
</dbReference>
<dbReference type="FunFam" id="1.10.10.60:FF:000168">
    <property type="entry name" value="Telomere repeat-binding factor 1"/>
    <property type="match status" value="1"/>
</dbReference>
<dbReference type="PANTHER" id="PTHR46267">
    <property type="entry name" value="SINGLE MYB HISTONE 4"/>
    <property type="match status" value="1"/>
</dbReference>
<feature type="domain" description="HTH myb-type" evidence="12">
    <location>
        <begin position="1"/>
        <end position="62"/>
    </location>
</feature>
<evidence type="ECO:0000256" key="9">
    <source>
        <dbReference type="ARBA" id="ARBA00032813"/>
    </source>
</evidence>
<dbReference type="EMBL" id="GEVI01004884">
    <property type="protein sequence ID" value="JAU27436.1"/>
    <property type="molecule type" value="Transcribed_RNA"/>
</dbReference>
<evidence type="ECO:0000256" key="3">
    <source>
        <dbReference type="ARBA" id="ARBA00022454"/>
    </source>
</evidence>
<evidence type="ECO:0000256" key="10">
    <source>
        <dbReference type="SAM" id="MobiDB-lite"/>
    </source>
</evidence>
<dbReference type="PANTHER" id="PTHR46267:SF3">
    <property type="entry name" value="TELOMERE REPEAT-BINDING FACTOR 4-RELATED"/>
    <property type="match status" value="1"/>
</dbReference>
<sequence length="235" mass="26434">MQGRRNNKWTVEEENALLAGIAKHGVGKWSEIVDDPVLSAQLAGRNNIQLKDKWRNIQKRGRLVEEKSKTQGIKSVSISNSTSPVVSNEPSPNRSSDMSNESRYHAMVFEAISTINDENGSDLSGILSFIEERYEVPQNFTKLLSKCLRTLVSQGNLEKVQNRYKISVVENKVLEISPDVVAKRIAVAEKKEFLASEAVKEAERMQQLAEESELTLQLCLDIHEQCALGKRVLLR</sequence>
<dbReference type="GO" id="GO:0005730">
    <property type="term" value="C:nucleolus"/>
    <property type="evidence" value="ECO:0007669"/>
    <property type="project" value="UniProtKB-SubCell"/>
</dbReference>
<dbReference type="InterPro" id="IPR036388">
    <property type="entry name" value="WH-like_DNA-bd_sf"/>
</dbReference>
<organism evidence="14">
    <name type="scientific">Noccaea caerulescens</name>
    <name type="common">Alpine penny-cress</name>
    <name type="synonym">Thlaspi caerulescens</name>
    <dbReference type="NCBI Taxonomy" id="107243"/>
    <lineage>
        <taxon>Eukaryota</taxon>
        <taxon>Viridiplantae</taxon>
        <taxon>Streptophyta</taxon>
        <taxon>Embryophyta</taxon>
        <taxon>Tracheophyta</taxon>
        <taxon>Spermatophyta</taxon>
        <taxon>Magnoliopsida</taxon>
        <taxon>eudicotyledons</taxon>
        <taxon>Gunneridae</taxon>
        <taxon>Pentapetalae</taxon>
        <taxon>rosids</taxon>
        <taxon>malvids</taxon>
        <taxon>Brassicales</taxon>
        <taxon>Brassicaceae</taxon>
        <taxon>Coluteocarpeae</taxon>
        <taxon>Noccaea</taxon>
    </lineage>
</organism>
<comment type="subcellular location">
    <subcellularLocation>
        <location evidence="1">Chromosome</location>
    </subcellularLocation>
    <subcellularLocation>
        <location evidence="2">Nucleus</location>
        <location evidence="2">Nucleolus</location>
    </subcellularLocation>
</comment>
<dbReference type="InterPro" id="IPR017930">
    <property type="entry name" value="Myb_dom"/>
</dbReference>
<dbReference type="SMART" id="SM00526">
    <property type="entry name" value="H15"/>
    <property type="match status" value="1"/>
</dbReference>
<dbReference type="AlphaFoldDB" id="A0A1J3EEA3"/>
<evidence type="ECO:0000256" key="4">
    <source>
        <dbReference type="ARBA" id="ARBA00023015"/>
    </source>
</evidence>
<dbReference type="GO" id="GO:0003691">
    <property type="term" value="F:double-stranded telomeric DNA binding"/>
    <property type="evidence" value="ECO:0007669"/>
    <property type="project" value="InterPro"/>
</dbReference>
<gene>
    <name evidence="14" type="ORF">GA_TR5316_c0_g1_i1_g.17125</name>
</gene>
<protein>
    <recommendedName>
        <fullName evidence="9">MYB transcription factor</fullName>
    </recommendedName>
</protein>
<reference evidence="14" key="1">
    <citation type="submission" date="2016-07" db="EMBL/GenBank/DDBJ databases">
        <title>De novo transcriptome assembly of four accessions of the metal hyperaccumulator plant Noccaea caerulescens.</title>
        <authorList>
            <person name="Blande D."/>
            <person name="Halimaa P."/>
            <person name="Tervahauta A.I."/>
            <person name="Aarts M.G."/>
            <person name="Karenlampi S.O."/>
        </authorList>
    </citation>
    <scope>NUCLEOTIDE SEQUENCE</scope>
</reference>
<dbReference type="CDD" id="cd11660">
    <property type="entry name" value="SANT_TRF"/>
    <property type="match status" value="1"/>
</dbReference>
<dbReference type="InterPro" id="IPR036390">
    <property type="entry name" value="WH_DNA-bd_sf"/>
</dbReference>
<dbReference type="InterPro" id="IPR044597">
    <property type="entry name" value="SMH1-6"/>
</dbReference>
<dbReference type="SUPFAM" id="SSF46689">
    <property type="entry name" value="Homeodomain-like"/>
    <property type="match status" value="1"/>
</dbReference>
<evidence type="ECO:0000259" key="11">
    <source>
        <dbReference type="PROSITE" id="PS50090"/>
    </source>
</evidence>
<name>A0A1J3EEA3_NOCCA</name>
<evidence type="ECO:0000259" key="12">
    <source>
        <dbReference type="PROSITE" id="PS51294"/>
    </source>
</evidence>
<dbReference type="SUPFAM" id="SSF46785">
    <property type="entry name" value="Winged helix' DNA-binding domain"/>
    <property type="match status" value="1"/>
</dbReference>
<evidence type="ECO:0000259" key="13">
    <source>
        <dbReference type="PROSITE" id="PS51504"/>
    </source>
</evidence>
<evidence type="ECO:0000256" key="5">
    <source>
        <dbReference type="ARBA" id="ARBA00023054"/>
    </source>
</evidence>
<dbReference type="PROSITE" id="PS51294">
    <property type="entry name" value="HTH_MYB"/>
    <property type="match status" value="1"/>
</dbReference>
<dbReference type="Pfam" id="PF00249">
    <property type="entry name" value="Myb_DNA-binding"/>
    <property type="match status" value="1"/>
</dbReference>
<dbReference type="GO" id="GO:0000786">
    <property type="term" value="C:nucleosome"/>
    <property type="evidence" value="ECO:0007669"/>
    <property type="project" value="InterPro"/>
</dbReference>
<dbReference type="Pfam" id="PF00538">
    <property type="entry name" value="Linker_histone"/>
    <property type="match status" value="1"/>
</dbReference>
<dbReference type="InterPro" id="IPR001005">
    <property type="entry name" value="SANT/Myb"/>
</dbReference>
<keyword evidence="4" id="KW-0805">Transcription regulation</keyword>
<keyword evidence="8" id="KW-0539">Nucleus</keyword>
<evidence type="ECO:0000256" key="1">
    <source>
        <dbReference type="ARBA" id="ARBA00004286"/>
    </source>
</evidence>
<keyword evidence="3" id="KW-0158">Chromosome</keyword>
<keyword evidence="7" id="KW-0804">Transcription</keyword>
<evidence type="ECO:0000313" key="14">
    <source>
        <dbReference type="EMBL" id="JAU27436.1"/>
    </source>
</evidence>
<dbReference type="InterPro" id="IPR009057">
    <property type="entry name" value="Homeodomain-like_sf"/>
</dbReference>
<dbReference type="InterPro" id="IPR005818">
    <property type="entry name" value="Histone_H1/H5_H15"/>
</dbReference>
<feature type="region of interest" description="Disordered" evidence="10">
    <location>
        <begin position="65"/>
        <end position="100"/>
    </location>
</feature>
<keyword evidence="5" id="KW-0175">Coiled coil</keyword>
<accession>A0A1J3EEA3</accession>
<evidence type="ECO:0000256" key="7">
    <source>
        <dbReference type="ARBA" id="ARBA00023163"/>
    </source>
</evidence>
<feature type="compositionally biased region" description="Polar residues" evidence="10">
    <location>
        <begin position="70"/>
        <end position="100"/>
    </location>
</feature>
<dbReference type="SMART" id="SM00717">
    <property type="entry name" value="SANT"/>
    <property type="match status" value="1"/>
</dbReference>
<dbReference type="GO" id="GO:0006334">
    <property type="term" value="P:nucleosome assembly"/>
    <property type="evidence" value="ECO:0007669"/>
    <property type="project" value="InterPro"/>
</dbReference>
<evidence type="ECO:0000256" key="2">
    <source>
        <dbReference type="ARBA" id="ARBA00004604"/>
    </source>
</evidence>